<dbReference type="InterPro" id="IPR005163">
    <property type="entry name" value="Tri_helical_YiiM-like"/>
</dbReference>
<dbReference type="InterPro" id="IPR005302">
    <property type="entry name" value="MoCF_Sase_C"/>
</dbReference>
<comment type="caution">
    <text evidence="2">The sequence shown here is derived from an EMBL/GenBank/DDBJ whole genome shotgun (WGS) entry which is preliminary data.</text>
</comment>
<dbReference type="Pfam" id="PF03473">
    <property type="entry name" value="MOSC"/>
    <property type="match status" value="1"/>
</dbReference>
<dbReference type="EMBL" id="LECT01000055">
    <property type="protein sequence ID" value="KLU01132.1"/>
    <property type="molecule type" value="Genomic_DNA"/>
</dbReference>
<dbReference type="Proteomes" id="UP000036367">
    <property type="component" value="Unassembled WGS sequence"/>
</dbReference>
<dbReference type="PANTHER" id="PTHR30212">
    <property type="entry name" value="PROTEIN YIIM"/>
    <property type="match status" value="1"/>
</dbReference>
<gene>
    <name evidence="2" type="ORF">RISK_006701</name>
</gene>
<dbReference type="Gene3D" id="2.40.33.20">
    <property type="entry name" value="PK beta-barrel domain-like"/>
    <property type="match status" value="1"/>
</dbReference>
<dbReference type="AlphaFoldDB" id="A0A0J1B2X7"/>
<protein>
    <submittedName>
        <fullName evidence="2">MOSC domain protein</fullName>
    </submittedName>
</protein>
<dbReference type="GO" id="GO:0030170">
    <property type="term" value="F:pyridoxal phosphate binding"/>
    <property type="evidence" value="ECO:0007669"/>
    <property type="project" value="InterPro"/>
</dbReference>
<sequence>MTDSLRIVAVQVGRCRTYLKDGDPDRPWISAIEKSVVHAPVPVSKLGLEGDEQADKKHHGGIDKAVLGYCESHFAFWKTEFPEVQWDSGAFGENLTFSGMLESEVCIGDVFECQSDDAQGLRLQVSQPREPCWKLSQRWGLPKLAVRVQQTRRTGWYLRVLQPGVVQAGQELRLIERPHPEFTIETANDVLFAKPRDAAADLRLAACESLSEAWKENLMGRSATNVQ</sequence>
<dbReference type="GO" id="GO:0003824">
    <property type="term" value="F:catalytic activity"/>
    <property type="evidence" value="ECO:0007669"/>
    <property type="project" value="InterPro"/>
</dbReference>
<dbReference type="Pfam" id="PF03475">
    <property type="entry name" value="YiiM_3-alpha"/>
    <property type="match status" value="1"/>
</dbReference>
<reference evidence="2" key="1">
    <citation type="submission" date="2015-05" db="EMBL/GenBank/DDBJ databases">
        <title>Permanent draft genome of Rhodopirellula islandicus K833.</title>
        <authorList>
            <person name="Kizina J."/>
            <person name="Richter M."/>
            <person name="Glockner F.O."/>
            <person name="Harder J."/>
        </authorList>
    </citation>
    <scope>NUCLEOTIDE SEQUENCE [LARGE SCALE GENOMIC DNA]</scope>
    <source>
        <strain evidence="2">K833</strain>
    </source>
</reference>
<dbReference type="SUPFAM" id="SSF50800">
    <property type="entry name" value="PK beta-barrel domain-like"/>
    <property type="match status" value="1"/>
</dbReference>
<feature type="domain" description="MOSC" evidence="1">
    <location>
        <begin position="35"/>
        <end position="175"/>
    </location>
</feature>
<keyword evidence="3" id="KW-1185">Reference proteome</keyword>
<dbReference type="PANTHER" id="PTHR30212:SF2">
    <property type="entry name" value="PROTEIN YIIM"/>
    <property type="match status" value="1"/>
</dbReference>
<dbReference type="STRING" id="595434.RISK_006701"/>
<proteinExistence type="predicted"/>
<name>A0A0J1B2X7_RHOIS</name>
<organism evidence="2 3">
    <name type="scientific">Rhodopirellula islandica</name>
    <dbReference type="NCBI Taxonomy" id="595434"/>
    <lineage>
        <taxon>Bacteria</taxon>
        <taxon>Pseudomonadati</taxon>
        <taxon>Planctomycetota</taxon>
        <taxon>Planctomycetia</taxon>
        <taxon>Pirellulales</taxon>
        <taxon>Pirellulaceae</taxon>
        <taxon>Rhodopirellula</taxon>
    </lineage>
</organism>
<dbReference type="PATRIC" id="fig|595434.4.peg.6381"/>
<dbReference type="PROSITE" id="PS51340">
    <property type="entry name" value="MOSC"/>
    <property type="match status" value="1"/>
</dbReference>
<evidence type="ECO:0000313" key="3">
    <source>
        <dbReference type="Proteomes" id="UP000036367"/>
    </source>
</evidence>
<dbReference type="OrthoDB" id="9786134at2"/>
<dbReference type="GO" id="GO:0030151">
    <property type="term" value="F:molybdenum ion binding"/>
    <property type="evidence" value="ECO:0007669"/>
    <property type="project" value="InterPro"/>
</dbReference>
<evidence type="ECO:0000259" key="1">
    <source>
        <dbReference type="PROSITE" id="PS51340"/>
    </source>
</evidence>
<dbReference type="InterPro" id="IPR011037">
    <property type="entry name" value="Pyrv_Knase-like_insert_dom_sf"/>
</dbReference>
<evidence type="ECO:0000313" key="2">
    <source>
        <dbReference type="EMBL" id="KLU01132.1"/>
    </source>
</evidence>
<dbReference type="RefSeq" id="WP_047817479.1">
    <property type="nucleotide sequence ID" value="NZ_LECT01000055.1"/>
</dbReference>
<accession>A0A0J1B2X7</accession>
<dbReference type="InterPro" id="IPR052353">
    <property type="entry name" value="Benzoxazolinone_Detox_Enz"/>
</dbReference>